<evidence type="ECO:0000259" key="7">
    <source>
        <dbReference type="PROSITE" id="PS51545"/>
    </source>
</evidence>
<dbReference type="GO" id="GO:0048015">
    <property type="term" value="P:phosphatidylinositol-mediated signaling"/>
    <property type="evidence" value="ECO:0007669"/>
    <property type="project" value="TreeGrafter"/>
</dbReference>
<evidence type="ECO:0000256" key="1">
    <source>
        <dbReference type="ARBA" id="ARBA00001686"/>
    </source>
</evidence>
<evidence type="ECO:0000256" key="5">
    <source>
        <dbReference type="SAM" id="MobiDB-lite"/>
    </source>
</evidence>
<organism evidence="8">
    <name type="scientific">Corethron hystrix</name>
    <dbReference type="NCBI Taxonomy" id="216773"/>
    <lineage>
        <taxon>Eukaryota</taxon>
        <taxon>Sar</taxon>
        <taxon>Stramenopiles</taxon>
        <taxon>Ochrophyta</taxon>
        <taxon>Bacillariophyta</taxon>
        <taxon>Coscinodiscophyceae</taxon>
        <taxon>Corethrophycidae</taxon>
        <taxon>Corethrales</taxon>
        <taxon>Corethraceae</taxon>
        <taxon>Corethron</taxon>
    </lineage>
</organism>
<dbReference type="PANTHER" id="PTHR10048">
    <property type="entry name" value="PHOSPHATIDYLINOSITOL KINASE"/>
    <property type="match status" value="1"/>
</dbReference>
<protein>
    <recommendedName>
        <fullName evidence="2">1-phosphatidylinositol 4-kinase</fullName>
        <ecNumber evidence="2">2.7.1.67</ecNumber>
    </recommendedName>
</protein>
<gene>
    <name evidence="8" type="ORF">CHYS00102_LOCUS22115</name>
</gene>
<dbReference type="Gene3D" id="3.30.1010.10">
    <property type="entry name" value="Phosphatidylinositol 3-kinase Catalytic Subunit, Chain A, domain 4"/>
    <property type="match status" value="1"/>
</dbReference>
<keyword evidence="4" id="KW-0418">Kinase</keyword>
<dbReference type="GO" id="GO:0004430">
    <property type="term" value="F:1-phosphatidylinositol 4-kinase activity"/>
    <property type="evidence" value="ECO:0007669"/>
    <property type="project" value="UniProtKB-EC"/>
</dbReference>
<dbReference type="GO" id="GO:0016020">
    <property type="term" value="C:membrane"/>
    <property type="evidence" value="ECO:0007669"/>
    <property type="project" value="TreeGrafter"/>
</dbReference>
<dbReference type="Pfam" id="PF00454">
    <property type="entry name" value="PI3_PI4_kinase"/>
    <property type="match status" value="1"/>
</dbReference>
<dbReference type="SMART" id="SM00146">
    <property type="entry name" value="PI3Kc"/>
    <property type="match status" value="1"/>
</dbReference>
<keyword evidence="3" id="KW-0808">Transferase</keyword>
<dbReference type="GO" id="GO:0046854">
    <property type="term" value="P:phosphatidylinositol phosphate biosynthetic process"/>
    <property type="evidence" value="ECO:0007669"/>
    <property type="project" value="InterPro"/>
</dbReference>
<dbReference type="PROSITE" id="PS00915">
    <property type="entry name" value="PI3_4_KINASE_1"/>
    <property type="match status" value="1"/>
</dbReference>
<evidence type="ECO:0000313" key="8">
    <source>
        <dbReference type="EMBL" id="CAD8894901.1"/>
    </source>
</evidence>
<dbReference type="GO" id="GO:0005737">
    <property type="term" value="C:cytoplasm"/>
    <property type="evidence" value="ECO:0007669"/>
    <property type="project" value="TreeGrafter"/>
</dbReference>
<dbReference type="EC" id="2.7.1.67" evidence="2"/>
<dbReference type="PROSITE" id="PS51545">
    <property type="entry name" value="PIK_HELICAL"/>
    <property type="match status" value="1"/>
</dbReference>
<feature type="domain" description="PIK helical" evidence="7">
    <location>
        <begin position="1"/>
        <end position="91"/>
    </location>
</feature>
<dbReference type="InterPro" id="IPR057754">
    <property type="entry name" value="PI4-kinase_beta/PIK1_cat"/>
</dbReference>
<dbReference type="PROSITE" id="PS50290">
    <property type="entry name" value="PI3_4_KINASE_3"/>
    <property type="match status" value="1"/>
</dbReference>
<dbReference type="AlphaFoldDB" id="A0A7S1BQL9"/>
<reference evidence="8" key="1">
    <citation type="submission" date="2021-01" db="EMBL/GenBank/DDBJ databases">
        <authorList>
            <person name="Corre E."/>
            <person name="Pelletier E."/>
            <person name="Niang G."/>
            <person name="Scheremetjew M."/>
            <person name="Finn R."/>
            <person name="Kale V."/>
            <person name="Holt S."/>
            <person name="Cochrane G."/>
            <person name="Meng A."/>
            <person name="Brown T."/>
            <person name="Cohen L."/>
        </authorList>
    </citation>
    <scope>NUCLEOTIDE SEQUENCE</scope>
    <source>
        <strain evidence="8">308</strain>
    </source>
</reference>
<dbReference type="InterPro" id="IPR011009">
    <property type="entry name" value="Kinase-like_dom_sf"/>
</dbReference>
<dbReference type="InterPro" id="IPR036940">
    <property type="entry name" value="PI3/4_kinase_cat_sf"/>
</dbReference>
<dbReference type="InterPro" id="IPR015433">
    <property type="entry name" value="PI3/4_kinase"/>
</dbReference>
<dbReference type="PANTHER" id="PTHR10048:SF22">
    <property type="entry name" value="PHOSPHATIDYLINOSITOL 4-KINASE BETA"/>
    <property type="match status" value="1"/>
</dbReference>
<dbReference type="EMBL" id="HBFR01030427">
    <property type="protein sequence ID" value="CAD8894901.1"/>
    <property type="molecule type" value="Transcribed_RNA"/>
</dbReference>
<feature type="domain" description="PI3K/PI4K catalytic" evidence="6">
    <location>
        <begin position="468"/>
        <end position="747"/>
    </location>
</feature>
<feature type="region of interest" description="Disordered" evidence="5">
    <location>
        <begin position="403"/>
        <end position="442"/>
    </location>
</feature>
<dbReference type="InterPro" id="IPR001263">
    <property type="entry name" value="PI3K_accessory_dom"/>
</dbReference>
<evidence type="ECO:0000259" key="6">
    <source>
        <dbReference type="PROSITE" id="PS50290"/>
    </source>
</evidence>
<evidence type="ECO:0000256" key="2">
    <source>
        <dbReference type="ARBA" id="ARBA00012169"/>
    </source>
</evidence>
<dbReference type="InterPro" id="IPR018936">
    <property type="entry name" value="PI3/4_kinase_CS"/>
</dbReference>
<dbReference type="Gene3D" id="1.10.1070.11">
    <property type="entry name" value="Phosphatidylinositol 3-/4-kinase, catalytic domain"/>
    <property type="match status" value="1"/>
</dbReference>
<dbReference type="PROSITE" id="PS00916">
    <property type="entry name" value="PI3_4_KINASE_2"/>
    <property type="match status" value="1"/>
</dbReference>
<dbReference type="InterPro" id="IPR000403">
    <property type="entry name" value="PI3/4_kinase_cat_dom"/>
</dbReference>
<dbReference type="SUPFAM" id="SSF56112">
    <property type="entry name" value="Protein kinase-like (PK-like)"/>
    <property type="match status" value="1"/>
</dbReference>
<evidence type="ECO:0000256" key="4">
    <source>
        <dbReference type="ARBA" id="ARBA00022777"/>
    </source>
</evidence>
<proteinExistence type="predicted"/>
<dbReference type="FunFam" id="1.10.1070.11:FF:000016">
    <property type="entry name" value="PIK1p Phosphatidylinositol 4-kinase"/>
    <property type="match status" value="1"/>
</dbReference>
<comment type="catalytic activity">
    <reaction evidence="1">
        <text>a 1,2-diacyl-sn-glycero-3-phospho-(1D-myo-inositol) + ATP = a 1,2-diacyl-sn-glycero-3-phospho-(1D-myo-inositol 4-phosphate) + ADP + H(+)</text>
        <dbReference type="Rhea" id="RHEA:19877"/>
        <dbReference type="ChEBI" id="CHEBI:15378"/>
        <dbReference type="ChEBI" id="CHEBI:30616"/>
        <dbReference type="ChEBI" id="CHEBI:57880"/>
        <dbReference type="ChEBI" id="CHEBI:58178"/>
        <dbReference type="ChEBI" id="CHEBI:456216"/>
        <dbReference type="EC" id="2.7.1.67"/>
    </reaction>
</comment>
<evidence type="ECO:0000256" key="3">
    <source>
        <dbReference type="ARBA" id="ARBA00022679"/>
    </source>
</evidence>
<dbReference type="CDD" id="cd05168">
    <property type="entry name" value="PI4Kc_III_beta"/>
    <property type="match status" value="1"/>
</dbReference>
<name>A0A7S1BQL9_9STRA</name>
<accession>A0A7S1BQL9</accession>
<sequence>MLEICYSRDDGASLMFYVPQIITFLFFGDNSDVLQHGNTSIQLEEYILNKCSCNLHFAHRCFWFLRAWCLDHGIERVGSECNLYREDEPLVDITRRNLSLKFAPEDYELIEGLLERVRRVAEDPAWKLHVSGEESLSKDVVEDLSPRHAHHTFYGEEANELFDATPRFLDALTTVADDLMKDPKECRTACLRDKLFALETELLPSNVVYVPLGSCCHRVVKIVAEESFAISTKERCPCIIFLEVIEYSFQSSKNKKKRDHHLQDYSKWWMEKRYPQRHSTIIDKVQSLTSRTLKLLDDSDILDKLTNKKKDSAEEEFSRLTFSPYLDLAVEDNYNNCDTSNEEHIVSNSDNLLNYGHVEKIENGETSAPHMMQMHRYSLVPRLQVELPDRDDILLKRSVSDPVASPLSQSSLSEKEQTTPMGQWTSHNSITSPPRKRKNKSEKYGAVLQPVPSFSSIDFPSIPTPAEKPPVVFKEKMSQKMARLRSESPHGHHPNWKLIPILVKSNDDLRQEQLTSQLIHCMAMILAKKNVPVWLYPYEILAISRKGGIMQAIPDTISLDSLKRNDVSFTTLRNFYDDHFGPVGFSAHCGARANFIESLAAYSMVCYLLQIKDRHNGNILLTREGHIIHIDFGFLLLNSPGGGLGFERAPFKLTRDFVEMMDGPHSRSFRRFRDLCVRTFMELRKNCHQIIMLVEILATGNEDLACFCGHPEVAVSELRERFQLDITDRACVDFVNGLVDESLENWRTRWYDRYQRCCVGVL</sequence>
<feature type="compositionally biased region" description="Polar residues" evidence="5">
    <location>
        <begin position="406"/>
        <end position="432"/>
    </location>
</feature>